<organism evidence="6 7">
    <name type="scientific">Rubroshorea leprosula</name>
    <dbReference type="NCBI Taxonomy" id="152421"/>
    <lineage>
        <taxon>Eukaryota</taxon>
        <taxon>Viridiplantae</taxon>
        <taxon>Streptophyta</taxon>
        <taxon>Embryophyta</taxon>
        <taxon>Tracheophyta</taxon>
        <taxon>Spermatophyta</taxon>
        <taxon>Magnoliopsida</taxon>
        <taxon>eudicotyledons</taxon>
        <taxon>Gunneridae</taxon>
        <taxon>Pentapetalae</taxon>
        <taxon>rosids</taxon>
        <taxon>malvids</taxon>
        <taxon>Malvales</taxon>
        <taxon>Dipterocarpaceae</taxon>
        <taxon>Rubroshorea</taxon>
    </lineage>
</organism>
<dbReference type="InterPro" id="IPR048741">
    <property type="entry name" value="Pus10-like_C"/>
</dbReference>
<dbReference type="SUPFAM" id="SSF55120">
    <property type="entry name" value="Pseudouridine synthase"/>
    <property type="match status" value="1"/>
</dbReference>
<dbReference type="GO" id="GO:0031119">
    <property type="term" value="P:tRNA pseudouridine synthesis"/>
    <property type="evidence" value="ECO:0007669"/>
    <property type="project" value="TreeGrafter"/>
</dbReference>
<gene>
    <name evidence="6" type="ORF">SLEP1_g50895</name>
</gene>
<keyword evidence="3" id="KW-0819">tRNA processing</keyword>
<evidence type="ECO:0000259" key="5">
    <source>
        <dbReference type="Pfam" id="PF21238"/>
    </source>
</evidence>
<evidence type="ECO:0000313" key="6">
    <source>
        <dbReference type="EMBL" id="GKV43631.1"/>
    </source>
</evidence>
<dbReference type="AlphaFoldDB" id="A0AAV5M417"/>
<feature type="domain" description="Pus10-like C-terminal" evidence="5">
    <location>
        <begin position="62"/>
        <end position="101"/>
    </location>
</feature>
<proteinExistence type="inferred from homology"/>
<dbReference type="InterPro" id="IPR020103">
    <property type="entry name" value="PsdUridine_synth_cat_dom_sf"/>
</dbReference>
<dbReference type="GO" id="GO:0160148">
    <property type="term" value="F:tRNA pseudouridine(55) synthase activity"/>
    <property type="evidence" value="ECO:0007669"/>
    <property type="project" value="UniProtKB-EC"/>
</dbReference>
<reference evidence="6 7" key="1">
    <citation type="journal article" date="2021" name="Commun. Biol.">
        <title>The genome of Shorea leprosula (Dipterocarpaceae) highlights the ecological relevance of drought in aseasonal tropical rainforests.</title>
        <authorList>
            <person name="Ng K.K.S."/>
            <person name="Kobayashi M.J."/>
            <person name="Fawcett J.A."/>
            <person name="Hatakeyama M."/>
            <person name="Paape T."/>
            <person name="Ng C.H."/>
            <person name="Ang C.C."/>
            <person name="Tnah L.H."/>
            <person name="Lee C.T."/>
            <person name="Nishiyama T."/>
            <person name="Sese J."/>
            <person name="O'Brien M.J."/>
            <person name="Copetti D."/>
            <person name="Mohd Noor M.I."/>
            <person name="Ong R.C."/>
            <person name="Putra M."/>
            <person name="Sireger I.Z."/>
            <person name="Indrioko S."/>
            <person name="Kosugi Y."/>
            <person name="Izuno A."/>
            <person name="Isagi Y."/>
            <person name="Lee S.L."/>
            <person name="Shimizu K.K."/>
        </authorList>
    </citation>
    <scope>NUCLEOTIDE SEQUENCE [LARGE SCALE GENOMIC DNA]</scope>
    <source>
        <strain evidence="6">214</strain>
    </source>
</reference>
<keyword evidence="7" id="KW-1185">Reference proteome</keyword>
<keyword evidence="4" id="KW-0413">Isomerase</keyword>
<evidence type="ECO:0000256" key="4">
    <source>
        <dbReference type="ARBA" id="ARBA00023235"/>
    </source>
</evidence>
<protein>
    <recommendedName>
        <fullName evidence="2">tRNA pseudouridine(55) synthase</fullName>
        <ecNumber evidence="2">5.4.99.25</ecNumber>
    </recommendedName>
</protein>
<sequence length="109" mass="12024">MLGSGRPFLVEIQNARQIPSEAIVKEIEARINGLENKLVRVKNLKVVGSEGRTMMREGESEKQAGTYIKEFVHGDLGRTHPSVGSILGCRAEILQLDVTDVKMDCFLIG</sequence>
<dbReference type="PANTHER" id="PTHR21568:SF0">
    <property type="entry name" value="TRNA PSEUDOURIDINE SYNTHASE PUS10"/>
    <property type="match status" value="1"/>
</dbReference>
<dbReference type="Pfam" id="PF21238">
    <property type="entry name" value="Pus10_C"/>
    <property type="match status" value="1"/>
</dbReference>
<comment type="caution">
    <text evidence="6">The sequence shown here is derived from an EMBL/GenBank/DDBJ whole genome shotgun (WGS) entry which is preliminary data.</text>
</comment>
<dbReference type="InterPro" id="IPR039894">
    <property type="entry name" value="Pus10-like"/>
</dbReference>
<dbReference type="EMBL" id="BPVZ01000171">
    <property type="protein sequence ID" value="GKV43631.1"/>
    <property type="molecule type" value="Genomic_DNA"/>
</dbReference>
<dbReference type="GO" id="GO:0003723">
    <property type="term" value="F:RNA binding"/>
    <property type="evidence" value="ECO:0007669"/>
    <property type="project" value="InterPro"/>
</dbReference>
<dbReference type="EC" id="5.4.99.25" evidence="2"/>
<evidence type="ECO:0000256" key="1">
    <source>
        <dbReference type="ARBA" id="ARBA00009652"/>
    </source>
</evidence>
<evidence type="ECO:0000256" key="2">
    <source>
        <dbReference type="ARBA" id="ARBA00012787"/>
    </source>
</evidence>
<name>A0AAV5M417_9ROSI</name>
<evidence type="ECO:0000313" key="7">
    <source>
        <dbReference type="Proteomes" id="UP001054252"/>
    </source>
</evidence>
<comment type="similarity">
    <text evidence="1">Belongs to the pseudouridine synthase Pus10 family.</text>
</comment>
<dbReference type="PANTHER" id="PTHR21568">
    <property type="entry name" value="TRNA PSEUDOURIDINE SYNTHASE PUS10"/>
    <property type="match status" value="1"/>
</dbReference>
<evidence type="ECO:0000256" key="3">
    <source>
        <dbReference type="ARBA" id="ARBA00022694"/>
    </source>
</evidence>
<dbReference type="Gene3D" id="3.30.70.3190">
    <property type="match status" value="1"/>
</dbReference>
<accession>A0AAV5M417</accession>
<dbReference type="Proteomes" id="UP001054252">
    <property type="component" value="Unassembled WGS sequence"/>
</dbReference>